<dbReference type="PANTHER" id="PTHR43464">
    <property type="entry name" value="METHYLTRANSFERASE"/>
    <property type="match status" value="1"/>
</dbReference>
<evidence type="ECO:0000256" key="3">
    <source>
        <dbReference type="ARBA" id="ARBA00022691"/>
    </source>
</evidence>
<dbReference type="SUPFAM" id="SSF53335">
    <property type="entry name" value="S-adenosyl-L-methionine-dependent methyltransferases"/>
    <property type="match status" value="1"/>
</dbReference>
<reference evidence="5 6" key="1">
    <citation type="submission" date="2018-08" db="EMBL/GenBank/DDBJ databases">
        <title>Streptomyces NEAU-D10 sp. nov., a novel Actinomycete isolated from soil.</title>
        <authorList>
            <person name="Jin L."/>
        </authorList>
    </citation>
    <scope>NUCLEOTIDE SEQUENCE [LARGE SCALE GENOMIC DNA]</scope>
    <source>
        <strain evidence="5 6">NEAU-D10</strain>
    </source>
</reference>
<dbReference type="Gene3D" id="3.40.50.150">
    <property type="entry name" value="Vaccinia Virus protein VP39"/>
    <property type="match status" value="1"/>
</dbReference>
<proteinExistence type="predicted"/>
<keyword evidence="2 5" id="KW-0808">Transferase</keyword>
<dbReference type="Proteomes" id="UP000262477">
    <property type="component" value="Unassembled WGS sequence"/>
</dbReference>
<accession>A0A371QBQ1</accession>
<feature type="domain" description="Methyltransferase" evidence="4">
    <location>
        <begin position="36"/>
        <end position="125"/>
    </location>
</feature>
<evidence type="ECO:0000313" key="6">
    <source>
        <dbReference type="Proteomes" id="UP000262477"/>
    </source>
</evidence>
<evidence type="ECO:0000259" key="4">
    <source>
        <dbReference type="Pfam" id="PF13649"/>
    </source>
</evidence>
<dbReference type="GO" id="GO:0032259">
    <property type="term" value="P:methylation"/>
    <property type="evidence" value="ECO:0007669"/>
    <property type="project" value="UniProtKB-KW"/>
</dbReference>
<dbReference type="GO" id="GO:0008168">
    <property type="term" value="F:methyltransferase activity"/>
    <property type="evidence" value="ECO:0007669"/>
    <property type="project" value="UniProtKB-KW"/>
</dbReference>
<keyword evidence="3" id="KW-0949">S-adenosyl-L-methionine</keyword>
<dbReference type="EMBL" id="QUAC01000006">
    <property type="protein sequence ID" value="REK92105.1"/>
    <property type="molecule type" value="Genomic_DNA"/>
</dbReference>
<dbReference type="AlphaFoldDB" id="A0A371QBQ1"/>
<gene>
    <name evidence="5" type="ORF">DY245_00705</name>
</gene>
<dbReference type="InterPro" id="IPR041698">
    <property type="entry name" value="Methyltransf_25"/>
</dbReference>
<organism evidence="5 6">
    <name type="scientific">Streptomyces inhibens</name>
    <dbReference type="NCBI Taxonomy" id="2293571"/>
    <lineage>
        <taxon>Bacteria</taxon>
        <taxon>Bacillati</taxon>
        <taxon>Actinomycetota</taxon>
        <taxon>Actinomycetes</taxon>
        <taxon>Kitasatosporales</taxon>
        <taxon>Streptomycetaceae</taxon>
        <taxon>Streptomyces</taxon>
    </lineage>
</organism>
<keyword evidence="1 5" id="KW-0489">Methyltransferase</keyword>
<name>A0A371QBQ1_STRIH</name>
<dbReference type="InterPro" id="IPR029063">
    <property type="entry name" value="SAM-dependent_MTases_sf"/>
</dbReference>
<keyword evidence="6" id="KW-1185">Reference proteome</keyword>
<dbReference type="CDD" id="cd02440">
    <property type="entry name" value="AdoMet_MTases"/>
    <property type="match status" value="1"/>
</dbReference>
<protein>
    <submittedName>
        <fullName evidence="5">Class I SAM-dependent methyltransferase</fullName>
    </submittedName>
</protein>
<sequence length="214" mass="23193">MIVKNPWESRAMPFDHNDHYHRLLLRQVPQNCGAALDVGCGTGRFARRLAARGIEVHAVDPSAEALAEARAKTAGGGRPPRFEHADVTGLELPARHYDFISCLASIHHMPFDTVAALRDALAPGGVLVILGCYPEKSPLDLVWSLAAVPVNALARLAVGLADKLRPAGATPVRAPTAPPTVPLSRIRREAAALLPGCRIGRLLFWRYLLVFRKV</sequence>
<evidence type="ECO:0000256" key="1">
    <source>
        <dbReference type="ARBA" id="ARBA00022603"/>
    </source>
</evidence>
<dbReference type="PANTHER" id="PTHR43464:SF19">
    <property type="entry name" value="UBIQUINONE BIOSYNTHESIS O-METHYLTRANSFERASE, MITOCHONDRIAL"/>
    <property type="match status" value="1"/>
</dbReference>
<dbReference type="Pfam" id="PF13649">
    <property type="entry name" value="Methyltransf_25"/>
    <property type="match status" value="1"/>
</dbReference>
<dbReference type="OrthoDB" id="6064711at2"/>
<dbReference type="RefSeq" id="WP_128502394.1">
    <property type="nucleotide sequence ID" value="NZ_QUAC01000006.1"/>
</dbReference>
<comment type="caution">
    <text evidence="5">The sequence shown here is derived from an EMBL/GenBank/DDBJ whole genome shotgun (WGS) entry which is preliminary data.</text>
</comment>
<evidence type="ECO:0000256" key="2">
    <source>
        <dbReference type="ARBA" id="ARBA00022679"/>
    </source>
</evidence>
<evidence type="ECO:0000313" key="5">
    <source>
        <dbReference type="EMBL" id="REK92105.1"/>
    </source>
</evidence>